<dbReference type="AlphaFoldDB" id="A0A8T1VFC7"/>
<keyword evidence="1" id="KW-0175">Coiled coil</keyword>
<evidence type="ECO:0000256" key="1">
    <source>
        <dbReference type="SAM" id="Coils"/>
    </source>
</evidence>
<dbReference type="EMBL" id="JAGDFM010000391">
    <property type="protein sequence ID" value="KAG7378859.1"/>
    <property type="molecule type" value="Genomic_DNA"/>
</dbReference>
<dbReference type="Proteomes" id="UP000694044">
    <property type="component" value="Unassembled WGS sequence"/>
</dbReference>
<feature type="coiled-coil region" evidence="1">
    <location>
        <begin position="15"/>
        <end position="42"/>
    </location>
</feature>
<accession>A0A8T1VFC7</accession>
<proteinExistence type="predicted"/>
<evidence type="ECO:0000313" key="3">
    <source>
        <dbReference type="Proteomes" id="UP000694044"/>
    </source>
</evidence>
<gene>
    <name evidence="2" type="ORF">PHYPSEUDO_009419</name>
</gene>
<sequence length="181" mass="20670">MWTNSNERTLVAHALEQDQTALQKLLREHESFNRTVNTASKERPMTEVCEKSYEEICKFTECENFETTVTSFMGWTDKRKVDQSPQAMQYSFAKQFPFENPESVFAKSWGTFLDGPKLEGLTFDSSAADSEQRYASPSSRPPNAKFSNDLHFGSDLVPPADLQGIHLVYAHDLFARDQERA</sequence>
<evidence type="ECO:0000313" key="2">
    <source>
        <dbReference type="EMBL" id="KAG7378859.1"/>
    </source>
</evidence>
<name>A0A8T1VFC7_9STRA</name>
<protein>
    <submittedName>
        <fullName evidence="2">Uncharacterized protein</fullName>
    </submittedName>
</protein>
<organism evidence="2 3">
    <name type="scientific">Phytophthora pseudosyringae</name>
    <dbReference type="NCBI Taxonomy" id="221518"/>
    <lineage>
        <taxon>Eukaryota</taxon>
        <taxon>Sar</taxon>
        <taxon>Stramenopiles</taxon>
        <taxon>Oomycota</taxon>
        <taxon>Peronosporomycetes</taxon>
        <taxon>Peronosporales</taxon>
        <taxon>Peronosporaceae</taxon>
        <taxon>Phytophthora</taxon>
    </lineage>
</organism>
<comment type="caution">
    <text evidence="2">The sequence shown here is derived from an EMBL/GenBank/DDBJ whole genome shotgun (WGS) entry which is preliminary data.</text>
</comment>
<keyword evidence="3" id="KW-1185">Reference proteome</keyword>
<reference evidence="2" key="1">
    <citation type="submission" date="2021-02" db="EMBL/GenBank/DDBJ databases">
        <authorList>
            <person name="Palmer J.M."/>
        </authorList>
    </citation>
    <scope>NUCLEOTIDE SEQUENCE</scope>
    <source>
        <strain evidence="2">SCRP734</strain>
    </source>
</reference>